<dbReference type="Gene3D" id="1.20.1070.10">
    <property type="entry name" value="Rhodopsin 7-helix transmembrane proteins"/>
    <property type="match status" value="1"/>
</dbReference>
<feature type="transmembrane region" description="Helical" evidence="13">
    <location>
        <begin position="167"/>
        <end position="188"/>
    </location>
</feature>
<dbReference type="PROSITE" id="PS50262">
    <property type="entry name" value="G_PROTEIN_RECEP_F1_2"/>
    <property type="match status" value="1"/>
</dbReference>
<evidence type="ECO:0000256" key="8">
    <source>
        <dbReference type="ARBA" id="ARBA00023180"/>
    </source>
</evidence>
<evidence type="ECO:0000256" key="1">
    <source>
        <dbReference type="ARBA" id="ARBA00004651"/>
    </source>
</evidence>
<dbReference type="FunFam" id="1.20.1070.10:FF:000188">
    <property type="entry name" value="Neuropeptide S receptor"/>
    <property type="match status" value="1"/>
</dbReference>
<dbReference type="Ensembl" id="ENSPMRT00000024753.1">
    <property type="protein sequence ID" value="ENSPMRP00000023312.1"/>
    <property type="gene ID" value="ENSPMRG00000015136.1"/>
</dbReference>
<dbReference type="PRINTS" id="PR00896">
    <property type="entry name" value="VASOPRESSINR"/>
</dbReference>
<sequence>MSLLFKKLPSYSIRRLILWEIIHNELNKSVLKYFSKTKQNRVLFVGEIQTEIPRCQKRLFMYATNAARVLLAPKWKTSEVPTKEEWQLKLMEYTEQLVTLWILFVITVVGNSIVLLSTWRRKRKSRMTFFVTQLAITDCFTGLINIMTDIIWRFTGDFMAPDLVCRIVRYLQVVLLYASTYVLVSLSIDRYHAIVYPMKFFQGERQAKILIVVAWGLAFLFSIPTLIIFGKRQLSNGEVQCWAAWPDDSYWIPYMTTVAFLVYFIPLIIISVIYFIVIRTIWVKSKAHAVIVSNCSDGKFCASYTHRGLISKAKIKAIKYSVVIILAFVLCWSPYFLFDILDNFSVLPETKERFYAAVIIQNLPSLNSAINPIIYCVFSNTLCDAFRILQLSISQISEGGGVLSCLCNSARVPLQTH</sequence>
<dbReference type="GO" id="GO:0051281">
    <property type="term" value="P:positive regulation of release of sequestered calcium ion into cytosol"/>
    <property type="evidence" value="ECO:0007669"/>
    <property type="project" value="Ensembl"/>
</dbReference>
<evidence type="ECO:0000256" key="10">
    <source>
        <dbReference type="ARBA" id="ARBA00057248"/>
    </source>
</evidence>
<reference evidence="15" key="3">
    <citation type="submission" date="2025-09" db="UniProtKB">
        <authorList>
            <consortium name="Ensembl"/>
        </authorList>
    </citation>
    <scope>IDENTIFICATION</scope>
</reference>
<keyword evidence="9 13" id="KW-0807">Transducer</keyword>
<feature type="transmembrane region" description="Helical" evidence="13">
    <location>
        <begin position="128"/>
        <end position="147"/>
    </location>
</feature>
<evidence type="ECO:0000256" key="6">
    <source>
        <dbReference type="ARBA" id="ARBA00023136"/>
    </source>
</evidence>
<comment type="function">
    <text evidence="10">G-protein coupled receptor for neuropeptide S (NPS). Promotes mobilization of intracellular Ca(2+) stores. Inhibits cell growth in response to NPS binding. Involved in pathogenesis of asthma and other IgE-mediated diseases.</text>
</comment>
<dbReference type="GeneTree" id="ENSGT00940000155094"/>
<dbReference type="OMA" id="WKAGNTA"/>
<evidence type="ECO:0000256" key="5">
    <source>
        <dbReference type="ARBA" id="ARBA00023040"/>
    </source>
</evidence>
<evidence type="ECO:0000256" key="11">
    <source>
        <dbReference type="ARBA" id="ARBA00070089"/>
    </source>
</evidence>
<evidence type="ECO:0000259" key="14">
    <source>
        <dbReference type="PROSITE" id="PS50262"/>
    </source>
</evidence>
<evidence type="ECO:0000313" key="16">
    <source>
        <dbReference type="Proteomes" id="UP000472272"/>
    </source>
</evidence>
<dbReference type="PANTHER" id="PTHR24244:SF2">
    <property type="entry name" value="NEUROPEPTIDE S RECEPTOR"/>
    <property type="match status" value="1"/>
</dbReference>
<dbReference type="InterPro" id="IPR001817">
    <property type="entry name" value="Vasoprsn_rcpt"/>
</dbReference>
<dbReference type="PANTHER" id="PTHR24244">
    <property type="entry name" value="NEUROPEPTIDE S RECEPTOR"/>
    <property type="match status" value="1"/>
</dbReference>
<accession>A0A670JK03</accession>
<evidence type="ECO:0000256" key="13">
    <source>
        <dbReference type="RuleBase" id="RU046427"/>
    </source>
</evidence>
<dbReference type="GO" id="GO:0005737">
    <property type="term" value="C:cytoplasm"/>
    <property type="evidence" value="ECO:0007669"/>
    <property type="project" value="TreeGrafter"/>
</dbReference>
<organism evidence="15 16">
    <name type="scientific">Podarcis muralis</name>
    <name type="common">Wall lizard</name>
    <name type="synonym">Lacerta muralis</name>
    <dbReference type="NCBI Taxonomy" id="64176"/>
    <lineage>
        <taxon>Eukaryota</taxon>
        <taxon>Metazoa</taxon>
        <taxon>Chordata</taxon>
        <taxon>Craniata</taxon>
        <taxon>Vertebrata</taxon>
        <taxon>Euteleostomi</taxon>
        <taxon>Lepidosauria</taxon>
        <taxon>Squamata</taxon>
        <taxon>Bifurcata</taxon>
        <taxon>Unidentata</taxon>
        <taxon>Episquamata</taxon>
        <taxon>Laterata</taxon>
        <taxon>Lacertibaenia</taxon>
        <taxon>Lacertidae</taxon>
        <taxon>Podarcis</taxon>
    </lineage>
</organism>
<evidence type="ECO:0000256" key="2">
    <source>
        <dbReference type="ARBA" id="ARBA00022475"/>
    </source>
</evidence>
<reference evidence="15" key="2">
    <citation type="submission" date="2025-08" db="UniProtKB">
        <authorList>
            <consortium name="Ensembl"/>
        </authorList>
    </citation>
    <scope>IDENTIFICATION</scope>
</reference>
<dbReference type="AlphaFoldDB" id="A0A670JK03"/>
<evidence type="ECO:0000256" key="9">
    <source>
        <dbReference type="ARBA" id="ARBA00023224"/>
    </source>
</evidence>
<evidence type="ECO:0000256" key="12">
    <source>
        <dbReference type="ARBA" id="ARBA00077054"/>
    </source>
</evidence>
<dbReference type="PRINTS" id="PR00237">
    <property type="entry name" value="GPCRRHODOPSN"/>
</dbReference>
<keyword evidence="6 13" id="KW-0472">Membrane</keyword>
<proteinExistence type="inferred from homology"/>
<evidence type="ECO:0000313" key="15">
    <source>
        <dbReference type="Ensembl" id="ENSPMRP00000023312.1"/>
    </source>
</evidence>
<comment type="caution">
    <text evidence="13">Lacks conserved residue(s) required for the propagation of feature annotation.</text>
</comment>
<feature type="transmembrane region" description="Helical" evidence="13">
    <location>
        <begin position="317"/>
        <end position="338"/>
    </location>
</feature>
<comment type="similarity">
    <text evidence="13">Belongs to the G-protein coupled receptor 1 family. Vasopressin/oxytocin receptor subfamily.</text>
</comment>
<feature type="transmembrane region" description="Helical" evidence="13">
    <location>
        <begin position="209"/>
        <end position="230"/>
    </location>
</feature>
<keyword evidence="2" id="KW-1003">Cell membrane</keyword>
<dbReference type="InterPro" id="IPR017452">
    <property type="entry name" value="GPCR_Rhodpsn_7TM"/>
</dbReference>
<gene>
    <name evidence="15" type="primary">NPSR1</name>
</gene>
<feature type="transmembrane region" description="Helical" evidence="13">
    <location>
        <begin position="98"/>
        <end position="116"/>
    </location>
</feature>
<keyword evidence="7 13" id="KW-0675">Receptor</keyword>
<keyword evidence="8 13" id="KW-0325">Glycoprotein</keyword>
<dbReference type="Proteomes" id="UP000472272">
    <property type="component" value="Chromosome 12"/>
</dbReference>
<reference evidence="15 16" key="1">
    <citation type="journal article" date="2019" name="Proc. Natl. Acad. Sci. U.S.A.">
        <title>Regulatory changes in pterin and carotenoid genes underlie balanced color polymorphisms in the wall lizard.</title>
        <authorList>
            <person name="Andrade P."/>
            <person name="Pinho C."/>
            <person name="Perez I de Lanuza G."/>
            <person name="Afonso S."/>
            <person name="Brejcha J."/>
            <person name="Rubin C.J."/>
            <person name="Wallerman O."/>
            <person name="Pereira P."/>
            <person name="Sabatino S.J."/>
            <person name="Bellati A."/>
            <person name="Pellitteri-Rosa D."/>
            <person name="Bosakova Z."/>
            <person name="Bunikis I."/>
            <person name="Carretero M.A."/>
            <person name="Feiner N."/>
            <person name="Marsik P."/>
            <person name="Pauperio F."/>
            <person name="Salvi D."/>
            <person name="Soler L."/>
            <person name="While G.M."/>
            <person name="Uller T."/>
            <person name="Font E."/>
            <person name="Andersson L."/>
            <person name="Carneiro M."/>
        </authorList>
    </citation>
    <scope>NUCLEOTIDE SEQUENCE</scope>
</reference>
<feature type="transmembrane region" description="Helical" evidence="13">
    <location>
        <begin position="250"/>
        <end position="277"/>
    </location>
</feature>
<dbReference type="CDD" id="cd15197">
    <property type="entry name" value="7tmA_NPSR"/>
    <property type="match status" value="1"/>
</dbReference>
<feature type="domain" description="G-protein coupled receptors family 1 profile" evidence="14">
    <location>
        <begin position="110"/>
        <end position="375"/>
    </location>
</feature>
<protein>
    <recommendedName>
        <fullName evidence="11">Neuropeptide S receptor</fullName>
    </recommendedName>
    <alternativeName>
        <fullName evidence="12">G-protein coupled receptor 154</fullName>
    </alternativeName>
</protein>
<evidence type="ECO:0000256" key="7">
    <source>
        <dbReference type="ARBA" id="ARBA00023170"/>
    </source>
</evidence>
<keyword evidence="3 13" id="KW-0812">Transmembrane</keyword>
<dbReference type="GO" id="GO:0008188">
    <property type="term" value="F:neuropeptide receptor activity"/>
    <property type="evidence" value="ECO:0007669"/>
    <property type="project" value="Ensembl"/>
</dbReference>
<dbReference type="InterPro" id="IPR000276">
    <property type="entry name" value="GPCR_Rhodpsn"/>
</dbReference>
<dbReference type="PROSITE" id="PS00237">
    <property type="entry name" value="G_PROTEIN_RECEP_F1_1"/>
    <property type="match status" value="1"/>
</dbReference>
<evidence type="ECO:0000256" key="4">
    <source>
        <dbReference type="ARBA" id="ARBA00022989"/>
    </source>
</evidence>
<keyword evidence="16" id="KW-1185">Reference proteome</keyword>
<dbReference type="SUPFAM" id="SSF81321">
    <property type="entry name" value="Family A G protein-coupled receptor-like"/>
    <property type="match status" value="1"/>
</dbReference>
<evidence type="ECO:0000256" key="3">
    <source>
        <dbReference type="ARBA" id="ARBA00022692"/>
    </source>
</evidence>
<keyword evidence="5 13" id="KW-0297">G-protein coupled receptor</keyword>
<keyword evidence="4 13" id="KW-1133">Transmembrane helix</keyword>
<dbReference type="GO" id="GO:0005000">
    <property type="term" value="F:vasopressin receptor activity"/>
    <property type="evidence" value="ECO:0007669"/>
    <property type="project" value="InterPro"/>
</dbReference>
<dbReference type="Pfam" id="PF00001">
    <property type="entry name" value="7tm_1"/>
    <property type="match status" value="1"/>
</dbReference>
<dbReference type="InterPro" id="IPR027294">
    <property type="entry name" value="NPS_rcpt"/>
</dbReference>
<name>A0A670JK03_PODMU</name>
<comment type="subcellular location">
    <subcellularLocation>
        <location evidence="1 13">Cell membrane</location>
        <topology evidence="1 13">Multi-pass membrane protein</topology>
    </subcellularLocation>
</comment>
<dbReference type="GO" id="GO:0005886">
    <property type="term" value="C:plasma membrane"/>
    <property type="evidence" value="ECO:0007669"/>
    <property type="project" value="UniProtKB-SubCell"/>
</dbReference>